<dbReference type="PROSITE" id="PS51704">
    <property type="entry name" value="GP_PDE"/>
    <property type="match status" value="1"/>
</dbReference>
<keyword evidence="3" id="KW-0732">Signal</keyword>
<dbReference type="InterPro" id="IPR017946">
    <property type="entry name" value="PLC-like_Pdiesterase_TIM-brl"/>
</dbReference>
<evidence type="ECO:0000256" key="2">
    <source>
        <dbReference type="ARBA" id="ARBA00012247"/>
    </source>
</evidence>
<protein>
    <recommendedName>
        <fullName evidence="2">glycerophosphodiester phosphodiesterase</fullName>
        <ecNumber evidence="2">3.1.4.46</ecNumber>
    </recommendedName>
</protein>
<dbReference type="PANTHER" id="PTHR43620">
    <property type="entry name" value="GLYCEROPHOSPHORYL DIESTER PHOSPHODIESTERASE"/>
    <property type="match status" value="1"/>
</dbReference>
<feature type="domain" description="GP-PDE" evidence="7">
    <location>
        <begin position="22"/>
        <end position="338"/>
    </location>
</feature>
<dbReference type="Gene3D" id="3.20.20.190">
    <property type="entry name" value="Phosphatidylinositol (PI) phosphodiesterase"/>
    <property type="match status" value="1"/>
</dbReference>
<dbReference type="PANTHER" id="PTHR43620:SF7">
    <property type="entry name" value="GLYCEROPHOSPHODIESTER PHOSPHODIESTERASE GDPD5-RELATED"/>
    <property type="match status" value="1"/>
</dbReference>
<dbReference type="EMBL" id="JTDN01000002">
    <property type="protein sequence ID" value="KHL24399.1"/>
    <property type="molecule type" value="Genomic_DNA"/>
</dbReference>
<evidence type="ECO:0000256" key="3">
    <source>
        <dbReference type="ARBA" id="ARBA00022729"/>
    </source>
</evidence>
<evidence type="ECO:0000256" key="1">
    <source>
        <dbReference type="ARBA" id="ARBA00007277"/>
    </source>
</evidence>
<comment type="similarity">
    <text evidence="1">Belongs to the glycerophosphoryl diester phosphodiesterase family.</text>
</comment>
<dbReference type="GO" id="GO:0042597">
    <property type="term" value="C:periplasmic space"/>
    <property type="evidence" value="ECO:0007669"/>
    <property type="project" value="TreeGrafter"/>
</dbReference>
<dbReference type="GO" id="GO:0008889">
    <property type="term" value="F:glycerophosphodiester phosphodiesterase activity"/>
    <property type="evidence" value="ECO:0007669"/>
    <property type="project" value="UniProtKB-EC"/>
</dbReference>
<evidence type="ECO:0000256" key="4">
    <source>
        <dbReference type="ARBA" id="ARBA00022798"/>
    </source>
</evidence>
<sequence length="343" mass="35881">MVLAASPLLPGAAQAQGMAATPLVIAHRGASGERPEHTLAAYDRAIDAGADFIEPDLVVTRDGVLVARHENEIGGTTDVAERAEFADRRTTKVIDGAALTGWFVEDFTLAELRTLRARERIPQLRPANVRFDGLYQVPTLAEIIALVRAREAETGRTIGLVPEIKHPTFLLTQGHDIAALAAAELAAAGYVDAEDAALIQCFEVGPIARLDGLTGLRLVQLVSAEGAPADRPDLPYAAMLTAGGLTEMARHADVLGGELSLLLQPDGTPAPLVAAAHAAGLAVHGWTLRRENQFLPPALRRGDDPAAPGDLAARWAMLAKAGVDAVFTDNPADAVQARAAGGG</sequence>
<dbReference type="Pfam" id="PF03009">
    <property type="entry name" value="GDPD"/>
    <property type="match status" value="1"/>
</dbReference>
<comment type="caution">
    <text evidence="8">The sequence shown here is derived from an EMBL/GenBank/DDBJ whole genome shotgun (WGS) entry which is preliminary data.</text>
</comment>
<dbReference type="GO" id="GO:0006629">
    <property type="term" value="P:lipid metabolic process"/>
    <property type="evidence" value="ECO:0007669"/>
    <property type="project" value="InterPro"/>
</dbReference>
<organism evidence="8 9">
    <name type="scientific">Croceibacterium mercuriale</name>
    <dbReference type="NCBI Taxonomy" id="1572751"/>
    <lineage>
        <taxon>Bacteria</taxon>
        <taxon>Pseudomonadati</taxon>
        <taxon>Pseudomonadota</taxon>
        <taxon>Alphaproteobacteria</taxon>
        <taxon>Sphingomonadales</taxon>
        <taxon>Erythrobacteraceae</taxon>
        <taxon>Croceibacterium</taxon>
    </lineage>
</organism>
<evidence type="ECO:0000313" key="8">
    <source>
        <dbReference type="EMBL" id="KHL24399.1"/>
    </source>
</evidence>
<dbReference type="AlphaFoldDB" id="A0A0B2BSJ7"/>
<evidence type="ECO:0000256" key="5">
    <source>
        <dbReference type="ARBA" id="ARBA00022801"/>
    </source>
</evidence>
<dbReference type="InterPro" id="IPR030395">
    <property type="entry name" value="GP_PDE_dom"/>
</dbReference>
<reference evidence="8 9" key="1">
    <citation type="submission" date="2014-11" db="EMBL/GenBank/DDBJ databases">
        <title>Draft genome sequence of Kirrobacter mercurialis.</title>
        <authorList>
            <person name="Coil D.A."/>
            <person name="Eisen J.A."/>
        </authorList>
    </citation>
    <scope>NUCLEOTIDE SEQUENCE [LARGE SCALE GENOMIC DNA]</scope>
    <source>
        <strain evidence="8 9">Coronado</strain>
    </source>
</reference>
<dbReference type="STRING" id="1572751.PK98_10065"/>
<keyword evidence="5" id="KW-0378">Hydrolase</keyword>
<dbReference type="Proteomes" id="UP000030988">
    <property type="component" value="Unassembled WGS sequence"/>
</dbReference>
<proteinExistence type="inferred from homology"/>
<evidence type="ECO:0000313" key="9">
    <source>
        <dbReference type="Proteomes" id="UP000030988"/>
    </source>
</evidence>
<gene>
    <name evidence="8" type="ORF">PK98_10065</name>
</gene>
<name>A0A0B2BSJ7_9SPHN</name>
<dbReference type="GO" id="GO:0006071">
    <property type="term" value="P:glycerol metabolic process"/>
    <property type="evidence" value="ECO:0007669"/>
    <property type="project" value="UniProtKB-KW"/>
</dbReference>
<keyword evidence="4" id="KW-0319">Glycerol metabolism</keyword>
<dbReference type="EC" id="3.1.4.46" evidence="2"/>
<evidence type="ECO:0000256" key="6">
    <source>
        <dbReference type="ARBA" id="ARBA00047512"/>
    </source>
</evidence>
<comment type="catalytic activity">
    <reaction evidence="6">
        <text>a sn-glycero-3-phosphodiester + H2O = an alcohol + sn-glycerol 3-phosphate + H(+)</text>
        <dbReference type="Rhea" id="RHEA:12969"/>
        <dbReference type="ChEBI" id="CHEBI:15377"/>
        <dbReference type="ChEBI" id="CHEBI:15378"/>
        <dbReference type="ChEBI" id="CHEBI:30879"/>
        <dbReference type="ChEBI" id="CHEBI:57597"/>
        <dbReference type="ChEBI" id="CHEBI:83408"/>
        <dbReference type="EC" id="3.1.4.46"/>
    </reaction>
</comment>
<keyword evidence="9" id="KW-1185">Reference proteome</keyword>
<evidence type="ECO:0000259" key="7">
    <source>
        <dbReference type="PROSITE" id="PS51704"/>
    </source>
</evidence>
<accession>A0A0B2BSJ7</accession>
<dbReference type="SUPFAM" id="SSF51695">
    <property type="entry name" value="PLC-like phosphodiesterases"/>
    <property type="match status" value="1"/>
</dbReference>